<proteinExistence type="inferred from homology"/>
<comment type="similarity">
    <text evidence="2">Belongs to the bacterial solute-binding protein 5 family.</text>
</comment>
<dbReference type="SUPFAM" id="SSF53850">
    <property type="entry name" value="Periplasmic binding protein-like II"/>
    <property type="match status" value="1"/>
</dbReference>
<comment type="caution">
    <text evidence="7">The sequence shown here is derived from an EMBL/GenBank/DDBJ whole genome shotgun (WGS) entry which is preliminary data.</text>
</comment>
<dbReference type="RefSeq" id="WP_188888709.1">
    <property type="nucleotide sequence ID" value="NZ_BMHY01000003.1"/>
</dbReference>
<evidence type="ECO:0000256" key="1">
    <source>
        <dbReference type="ARBA" id="ARBA00004196"/>
    </source>
</evidence>
<dbReference type="GO" id="GO:0042597">
    <property type="term" value="C:periplasmic space"/>
    <property type="evidence" value="ECO:0007669"/>
    <property type="project" value="UniProtKB-ARBA"/>
</dbReference>
<dbReference type="InterPro" id="IPR030678">
    <property type="entry name" value="Peptide/Ni-bd"/>
</dbReference>
<gene>
    <name evidence="7" type="ORF">GCM10010918_18940</name>
</gene>
<dbReference type="InterPro" id="IPR039424">
    <property type="entry name" value="SBP_5"/>
</dbReference>
<dbReference type="Gene3D" id="3.40.190.10">
    <property type="entry name" value="Periplasmic binding protein-like II"/>
    <property type="match status" value="1"/>
</dbReference>
<evidence type="ECO:0000256" key="4">
    <source>
        <dbReference type="ARBA" id="ARBA00022729"/>
    </source>
</evidence>
<comment type="subcellular location">
    <subcellularLocation>
        <location evidence="1">Cell envelope</location>
    </subcellularLocation>
</comment>
<protein>
    <submittedName>
        <fullName evidence="7">Nickel ABC transporter substrate-binding protein</fullName>
    </submittedName>
</protein>
<dbReference type="InterPro" id="IPR000914">
    <property type="entry name" value="SBP_5_dom"/>
</dbReference>
<dbReference type="PIRSF" id="PIRSF002741">
    <property type="entry name" value="MppA"/>
    <property type="match status" value="1"/>
</dbReference>
<dbReference type="Gene3D" id="3.10.105.10">
    <property type="entry name" value="Dipeptide-binding Protein, Domain 3"/>
    <property type="match status" value="1"/>
</dbReference>
<dbReference type="Pfam" id="PF00496">
    <property type="entry name" value="SBP_bac_5"/>
    <property type="match status" value="1"/>
</dbReference>
<dbReference type="GO" id="GO:0030313">
    <property type="term" value="C:cell envelope"/>
    <property type="evidence" value="ECO:0007669"/>
    <property type="project" value="UniProtKB-SubCell"/>
</dbReference>
<keyword evidence="3" id="KW-0813">Transport</keyword>
<feature type="domain" description="Solute-binding protein family 5" evidence="6">
    <location>
        <begin position="85"/>
        <end position="456"/>
    </location>
</feature>
<dbReference type="Proteomes" id="UP000600247">
    <property type="component" value="Unassembled WGS sequence"/>
</dbReference>
<feature type="signal peptide" evidence="5">
    <location>
        <begin position="1"/>
        <end position="27"/>
    </location>
</feature>
<reference evidence="7 8" key="1">
    <citation type="journal article" date="2014" name="Int. J. Syst. Evol. Microbiol.">
        <title>Complete genome sequence of Corynebacterium casei LMG S-19264T (=DSM 44701T), isolated from a smear-ripened cheese.</title>
        <authorList>
            <consortium name="US DOE Joint Genome Institute (JGI-PGF)"/>
            <person name="Walter F."/>
            <person name="Albersmeier A."/>
            <person name="Kalinowski J."/>
            <person name="Ruckert C."/>
        </authorList>
    </citation>
    <scope>NUCLEOTIDE SEQUENCE [LARGE SCALE GENOMIC DNA]</scope>
    <source>
        <strain evidence="7 8">CGMCC 1.15286</strain>
    </source>
</reference>
<dbReference type="AlphaFoldDB" id="A0A917H228"/>
<dbReference type="PANTHER" id="PTHR30290">
    <property type="entry name" value="PERIPLASMIC BINDING COMPONENT OF ABC TRANSPORTER"/>
    <property type="match status" value="1"/>
</dbReference>
<evidence type="ECO:0000259" key="6">
    <source>
        <dbReference type="Pfam" id="PF00496"/>
    </source>
</evidence>
<name>A0A917H228_9BACL</name>
<accession>A0A917H228</accession>
<feature type="chain" id="PRO_5039246717" evidence="5">
    <location>
        <begin position="28"/>
        <end position="538"/>
    </location>
</feature>
<dbReference type="GO" id="GO:0015833">
    <property type="term" value="P:peptide transport"/>
    <property type="evidence" value="ECO:0007669"/>
    <property type="project" value="TreeGrafter"/>
</dbReference>
<dbReference type="EMBL" id="BMHY01000003">
    <property type="protein sequence ID" value="GGG65043.1"/>
    <property type="molecule type" value="Genomic_DNA"/>
</dbReference>
<dbReference type="PANTHER" id="PTHR30290:SF10">
    <property type="entry name" value="PERIPLASMIC OLIGOPEPTIDE-BINDING PROTEIN-RELATED"/>
    <property type="match status" value="1"/>
</dbReference>
<evidence type="ECO:0000313" key="7">
    <source>
        <dbReference type="EMBL" id="GGG65043.1"/>
    </source>
</evidence>
<evidence type="ECO:0000256" key="3">
    <source>
        <dbReference type="ARBA" id="ARBA00022448"/>
    </source>
</evidence>
<keyword evidence="4 5" id="KW-0732">Signal</keyword>
<sequence>MSKSFKRSAITISTILLLLLAACSSQTEPGPASTNKPEAPAAKRITVAVTQDSKGDRIDASTYNGARAVHSAIYDPLVEFGEGGKIGPGLATAWEVSEDGKTYTFHLREGVQFSDGSEFNAESVKFSLARTVANEENASLEIARKLDKVETPDTHTVVLQFKEMATQVLLELSQARPFRIMSPNAVNPAGAADGEFVKPIGTGPWQLDSFKEGAETVLTANEHYWKEKPSPYKLVFKVITDPQARVLALQNGEIDIAGGEVGNIPYESLPIFENNAKYKIEQHASTMSYFMVINQKNSFLADKSVRQAINLGTDTSKMMNGQGADVSGLFQSTVAFVTPTNQPSYSFDPDKAKQLLEAAGFQWNAGSKQYEKDGKPIQLRLVIQTEEYPEWKEMAEIFQSEMKNIGIKVEIANLERAAYYDALWTNKEYDLLLYRTYTDAQLPYRFLTSLFYHTDKTPGVAYQDAALTQQLDGIAKTTSPAEQQAIFDRIFARLHEEAMTVPVYYTKQTFIHSSKIGNFAFGDIEDNPVKWHQLTIEE</sequence>
<evidence type="ECO:0000256" key="2">
    <source>
        <dbReference type="ARBA" id="ARBA00005695"/>
    </source>
</evidence>
<evidence type="ECO:0000313" key="8">
    <source>
        <dbReference type="Proteomes" id="UP000600247"/>
    </source>
</evidence>
<organism evidence="7 8">
    <name type="scientific">Paenibacillus radicis</name>
    <name type="common">ex Gao et al. 2016</name>
    <dbReference type="NCBI Taxonomy" id="1737354"/>
    <lineage>
        <taxon>Bacteria</taxon>
        <taxon>Bacillati</taxon>
        <taxon>Bacillota</taxon>
        <taxon>Bacilli</taxon>
        <taxon>Bacillales</taxon>
        <taxon>Paenibacillaceae</taxon>
        <taxon>Paenibacillus</taxon>
    </lineage>
</organism>
<dbReference type="GO" id="GO:0043190">
    <property type="term" value="C:ATP-binding cassette (ABC) transporter complex"/>
    <property type="evidence" value="ECO:0007669"/>
    <property type="project" value="InterPro"/>
</dbReference>
<dbReference type="PROSITE" id="PS51257">
    <property type="entry name" value="PROKAR_LIPOPROTEIN"/>
    <property type="match status" value="1"/>
</dbReference>
<dbReference type="GO" id="GO:1904680">
    <property type="term" value="F:peptide transmembrane transporter activity"/>
    <property type="evidence" value="ECO:0007669"/>
    <property type="project" value="TreeGrafter"/>
</dbReference>
<evidence type="ECO:0000256" key="5">
    <source>
        <dbReference type="SAM" id="SignalP"/>
    </source>
</evidence>
<keyword evidence="8" id="KW-1185">Reference proteome</keyword>